<protein>
    <submittedName>
        <fullName evidence="2">Uncharacterized protein</fullName>
    </submittedName>
</protein>
<dbReference type="HOGENOM" id="CLU_2228051_0_0_1"/>
<keyword evidence="3" id="KW-1185">Reference proteome</keyword>
<keyword evidence="1" id="KW-0472">Membrane</keyword>
<sequence>MTSLQDESLVFWFVFTEHAFLPAFRFIPLLSVSVYLLANNVFNFSGRRNEGPMDGVRKQCTLIQVCLRKSILELDHPNQPPFFGSVYHSGSDFRTFFFTRQKWEYF</sequence>
<proteinExistence type="predicted"/>
<dbReference type="InParanoid" id="A0A061E0P9"/>
<evidence type="ECO:0000313" key="3">
    <source>
        <dbReference type="Proteomes" id="UP000026915"/>
    </source>
</evidence>
<dbReference type="Proteomes" id="UP000026915">
    <property type="component" value="Chromosome 1"/>
</dbReference>
<dbReference type="EMBL" id="CM001879">
    <property type="protein sequence ID" value="EOX95843.1"/>
    <property type="molecule type" value="Genomic_DNA"/>
</dbReference>
<reference evidence="2 3" key="1">
    <citation type="journal article" date="2013" name="Genome Biol.">
        <title>The genome sequence of the most widely cultivated cacao type and its use to identify candidate genes regulating pod color.</title>
        <authorList>
            <person name="Motamayor J.C."/>
            <person name="Mockaitis K."/>
            <person name="Schmutz J."/>
            <person name="Haiminen N."/>
            <person name="Iii D.L."/>
            <person name="Cornejo O."/>
            <person name="Findley S.D."/>
            <person name="Zheng P."/>
            <person name="Utro F."/>
            <person name="Royaert S."/>
            <person name="Saski C."/>
            <person name="Jenkins J."/>
            <person name="Podicheti R."/>
            <person name="Zhao M."/>
            <person name="Scheffler B.E."/>
            <person name="Stack J.C."/>
            <person name="Feltus F.A."/>
            <person name="Mustiga G.M."/>
            <person name="Amores F."/>
            <person name="Phillips W."/>
            <person name="Marelli J.P."/>
            <person name="May G.D."/>
            <person name="Shapiro H."/>
            <person name="Ma J."/>
            <person name="Bustamante C.D."/>
            <person name="Schnell R.J."/>
            <person name="Main D."/>
            <person name="Gilbert D."/>
            <person name="Parida L."/>
            <person name="Kuhn D.N."/>
        </authorList>
    </citation>
    <scope>NUCLEOTIDE SEQUENCE [LARGE SCALE GENOMIC DNA]</scope>
    <source>
        <strain evidence="3">cv. Matina 1-6</strain>
    </source>
</reference>
<dbReference type="Gramene" id="EOX95843">
    <property type="protein sequence ID" value="EOX95843"/>
    <property type="gene ID" value="TCM_005245"/>
</dbReference>
<feature type="transmembrane region" description="Helical" evidence="1">
    <location>
        <begin position="20"/>
        <end position="38"/>
    </location>
</feature>
<gene>
    <name evidence="2" type="ORF">TCM_005245</name>
</gene>
<organism evidence="2 3">
    <name type="scientific">Theobroma cacao</name>
    <name type="common">Cacao</name>
    <name type="synonym">Cocoa</name>
    <dbReference type="NCBI Taxonomy" id="3641"/>
    <lineage>
        <taxon>Eukaryota</taxon>
        <taxon>Viridiplantae</taxon>
        <taxon>Streptophyta</taxon>
        <taxon>Embryophyta</taxon>
        <taxon>Tracheophyta</taxon>
        <taxon>Spermatophyta</taxon>
        <taxon>Magnoliopsida</taxon>
        <taxon>eudicotyledons</taxon>
        <taxon>Gunneridae</taxon>
        <taxon>Pentapetalae</taxon>
        <taxon>rosids</taxon>
        <taxon>malvids</taxon>
        <taxon>Malvales</taxon>
        <taxon>Malvaceae</taxon>
        <taxon>Byttnerioideae</taxon>
        <taxon>Theobroma</taxon>
    </lineage>
</organism>
<evidence type="ECO:0000313" key="2">
    <source>
        <dbReference type="EMBL" id="EOX95843.1"/>
    </source>
</evidence>
<dbReference type="AlphaFoldDB" id="A0A061E0P9"/>
<accession>A0A061E0P9</accession>
<name>A0A061E0P9_THECC</name>
<keyword evidence="1" id="KW-0812">Transmembrane</keyword>
<evidence type="ECO:0000256" key="1">
    <source>
        <dbReference type="SAM" id="Phobius"/>
    </source>
</evidence>
<keyword evidence="1" id="KW-1133">Transmembrane helix</keyword>